<dbReference type="EMBL" id="JACIJS010000009">
    <property type="protein sequence ID" value="MBB5516822.1"/>
    <property type="molecule type" value="Genomic_DNA"/>
</dbReference>
<reference evidence="2 3" key="1">
    <citation type="submission" date="2020-08" db="EMBL/GenBank/DDBJ databases">
        <title>Genomic Encyclopedia of Type Strains, Phase IV (KMG-IV): sequencing the most valuable type-strain genomes for metagenomic binning, comparative biology and taxonomic classification.</title>
        <authorList>
            <person name="Goeker M."/>
        </authorList>
    </citation>
    <scope>NUCLEOTIDE SEQUENCE [LARGE SCALE GENOMIC DNA]</scope>
    <source>
        <strain evidence="2 3">DSM 103377</strain>
    </source>
</reference>
<evidence type="ECO:0000256" key="1">
    <source>
        <dbReference type="SAM" id="MobiDB-lite"/>
    </source>
</evidence>
<dbReference type="Pfam" id="PF04102">
    <property type="entry name" value="SlyX"/>
    <property type="match status" value="1"/>
</dbReference>
<proteinExistence type="predicted"/>
<organism evidence="2 3">
    <name type="scientific">Rubricella aquisinus</name>
    <dbReference type="NCBI Taxonomy" id="2028108"/>
    <lineage>
        <taxon>Bacteria</taxon>
        <taxon>Pseudomonadati</taxon>
        <taxon>Pseudomonadota</taxon>
        <taxon>Alphaproteobacteria</taxon>
        <taxon>Rhodobacterales</taxon>
        <taxon>Paracoccaceae</taxon>
        <taxon>Rubricella</taxon>
    </lineage>
</organism>
<evidence type="ECO:0000313" key="2">
    <source>
        <dbReference type="EMBL" id="MBB5516822.1"/>
    </source>
</evidence>
<dbReference type="AlphaFoldDB" id="A0A840WT23"/>
<accession>A0A840WT23</accession>
<protein>
    <submittedName>
        <fullName evidence="2">Putative coiled-coil protein SlyX</fullName>
    </submittedName>
</protein>
<dbReference type="Proteomes" id="UP000553766">
    <property type="component" value="Unassembled WGS sequence"/>
</dbReference>
<gene>
    <name evidence="2" type="ORF">FHS89_002864</name>
</gene>
<dbReference type="RefSeq" id="WP_184012780.1">
    <property type="nucleotide sequence ID" value="NZ_JACIJS010000009.1"/>
</dbReference>
<sequence length="69" mass="7764">MTDDRITRLEEALAHQAKLTDDLSAIVADQAERIALLERRVQALRRRAAEADATKDGGAYFADERPPHY</sequence>
<name>A0A840WT23_9RHOB</name>
<dbReference type="InterPro" id="IPR007236">
    <property type="entry name" value="SlyX"/>
</dbReference>
<keyword evidence="3" id="KW-1185">Reference proteome</keyword>
<evidence type="ECO:0000313" key="3">
    <source>
        <dbReference type="Proteomes" id="UP000553766"/>
    </source>
</evidence>
<feature type="region of interest" description="Disordered" evidence="1">
    <location>
        <begin position="50"/>
        <end position="69"/>
    </location>
</feature>
<comment type="caution">
    <text evidence="2">The sequence shown here is derived from an EMBL/GenBank/DDBJ whole genome shotgun (WGS) entry which is preliminary data.</text>
</comment>